<comment type="caution">
    <text evidence="3">The sequence shown here is derived from an EMBL/GenBank/DDBJ whole genome shotgun (WGS) entry which is preliminary data.</text>
</comment>
<dbReference type="PROSITE" id="PS50181">
    <property type="entry name" value="FBOX"/>
    <property type="match status" value="1"/>
</dbReference>
<dbReference type="Pfam" id="PF07734">
    <property type="entry name" value="FBA_1"/>
    <property type="match status" value="1"/>
</dbReference>
<dbReference type="Pfam" id="PF00646">
    <property type="entry name" value="F-box"/>
    <property type="match status" value="2"/>
</dbReference>
<dbReference type="PANTHER" id="PTHR31672:SF13">
    <property type="entry name" value="F-BOX PROTEIN CPR30-LIKE"/>
    <property type="match status" value="1"/>
</dbReference>
<dbReference type="InterPro" id="IPR006527">
    <property type="entry name" value="F-box-assoc_dom_typ1"/>
</dbReference>
<dbReference type="Gene3D" id="1.20.1280.50">
    <property type="match status" value="1"/>
</dbReference>
<protein>
    <recommendedName>
        <fullName evidence="2">F-box domain-containing protein</fullName>
    </recommendedName>
</protein>
<evidence type="ECO:0000259" key="2">
    <source>
        <dbReference type="PROSITE" id="PS50181"/>
    </source>
</evidence>
<dbReference type="AlphaFoldDB" id="A0AAD8S253"/>
<dbReference type="SMART" id="SM00256">
    <property type="entry name" value="FBOX"/>
    <property type="match status" value="2"/>
</dbReference>
<dbReference type="Proteomes" id="UP001231189">
    <property type="component" value="Unassembled WGS sequence"/>
</dbReference>
<feature type="domain" description="F-box" evidence="2">
    <location>
        <begin position="1"/>
        <end position="47"/>
    </location>
</feature>
<feature type="compositionally biased region" description="Acidic residues" evidence="1">
    <location>
        <begin position="112"/>
        <end position="135"/>
    </location>
</feature>
<evidence type="ECO:0000313" key="3">
    <source>
        <dbReference type="EMBL" id="KAK1644189.1"/>
    </source>
</evidence>
<name>A0AAD8S253_LOLMU</name>
<dbReference type="InterPro" id="IPR036047">
    <property type="entry name" value="F-box-like_dom_sf"/>
</dbReference>
<proteinExistence type="predicted"/>
<dbReference type="InterPro" id="IPR050796">
    <property type="entry name" value="SCF_F-box_component"/>
</dbReference>
<keyword evidence="4" id="KW-1185">Reference proteome</keyword>
<dbReference type="PANTHER" id="PTHR31672">
    <property type="entry name" value="BNACNNG10540D PROTEIN"/>
    <property type="match status" value="1"/>
</dbReference>
<evidence type="ECO:0000256" key="1">
    <source>
        <dbReference type="SAM" id="MobiDB-lite"/>
    </source>
</evidence>
<feature type="compositionally biased region" description="Acidic residues" evidence="1">
    <location>
        <begin position="62"/>
        <end position="83"/>
    </location>
</feature>
<dbReference type="InterPro" id="IPR013187">
    <property type="entry name" value="F-box-assoc_dom_typ3"/>
</dbReference>
<accession>A0AAD8S253</accession>
<dbReference type="SUPFAM" id="SSF81383">
    <property type="entry name" value="F-box domain"/>
    <property type="match status" value="2"/>
</dbReference>
<dbReference type="Pfam" id="PF08268">
    <property type="entry name" value="FBA_3"/>
    <property type="match status" value="1"/>
</dbReference>
<feature type="region of interest" description="Disordered" evidence="1">
    <location>
        <begin position="56"/>
        <end position="135"/>
    </location>
</feature>
<dbReference type="InterPro" id="IPR001810">
    <property type="entry name" value="F-box_dom"/>
</dbReference>
<evidence type="ECO:0000313" key="4">
    <source>
        <dbReference type="Proteomes" id="UP001231189"/>
    </source>
</evidence>
<reference evidence="3" key="1">
    <citation type="submission" date="2023-07" db="EMBL/GenBank/DDBJ databases">
        <title>A chromosome-level genome assembly of Lolium multiflorum.</title>
        <authorList>
            <person name="Chen Y."/>
            <person name="Copetti D."/>
            <person name="Kolliker R."/>
            <person name="Studer B."/>
        </authorList>
    </citation>
    <scope>NUCLEOTIDE SEQUENCE</scope>
    <source>
        <strain evidence="3">02402/16</strain>
        <tissue evidence="3">Leaf</tissue>
    </source>
</reference>
<sequence>MSLPDDIVTEIFSYLPAKSASRFRGVSCAWHATLSSASFIDLHLRRANKPGEIKVFFSLPDDTPEEEPSNDDTVEEESNDDGTAEGVSNYNGEGEPSDDGSTPEEKTYDEGESHDDDEDDTSEEEESHDDDDDTWEEESYFYAWQPGGVATKLTTNNFYQPTPLTRPLHGLVLMRDATSYHICNPCTGATLALPDSSTLPAKMMWRPFHGETKLPYYAYVAYGLGYCLVTHEYKVVRLFSNKEDDYSLVHCEVFVLGTVAYWRPTAQQPPACVVEDPGVFLDGHLHFLCSNGGILTFDVSEETFGSLFPPPNLEEDAPIKMTELDGCLCICHGHKNYGDGAYNIWMLGNYKQGNWERLCRVDPTAWTEPERVLLDSYWMAPLGIYNENSGHTKIMFDTGTCKVFAVDVTNGNKPEVIFNPDETIGGTFKDFSEPGLGLFEESLVPVGRTIGEMVLLSPHTKAWFDILKWMQTRFVADLSLVCRAWRAMVKDDHFIRSHVAHANLNKSPRIMLIDDSTFGLYVDLEDVVNGREGYTVSAHLVCSQPCHGLNAGTKGCRSFVCNPVMGYLENILVDGVDEDTFFAGQTGMGYDSENNIHVLVLVTYKEKNLATPEYKLECKLRYVDDKECRLVDPPPRPVANVPPTYVAGKIFWLVEPDLGPISLNCEIVAFDIRTENFEVLQGPPCSNHADGHKSILQLHGALCMAFPDKRCSVIDIWMMKDGIWSMEYHIELKELSQEYPSERTTPLAVDPTDGRILFSTGRSLGYFDPETAAMETLYSNVGLPSDLNFCPIICDESFVSTLYSFYY</sequence>
<dbReference type="InterPro" id="IPR017451">
    <property type="entry name" value="F-box-assoc_interact_dom"/>
</dbReference>
<dbReference type="EMBL" id="JAUUTY010000004">
    <property type="protein sequence ID" value="KAK1644189.1"/>
    <property type="molecule type" value="Genomic_DNA"/>
</dbReference>
<organism evidence="3 4">
    <name type="scientific">Lolium multiflorum</name>
    <name type="common">Italian ryegrass</name>
    <name type="synonym">Lolium perenne subsp. multiflorum</name>
    <dbReference type="NCBI Taxonomy" id="4521"/>
    <lineage>
        <taxon>Eukaryota</taxon>
        <taxon>Viridiplantae</taxon>
        <taxon>Streptophyta</taxon>
        <taxon>Embryophyta</taxon>
        <taxon>Tracheophyta</taxon>
        <taxon>Spermatophyta</taxon>
        <taxon>Magnoliopsida</taxon>
        <taxon>Liliopsida</taxon>
        <taxon>Poales</taxon>
        <taxon>Poaceae</taxon>
        <taxon>BOP clade</taxon>
        <taxon>Pooideae</taxon>
        <taxon>Poodae</taxon>
        <taxon>Poeae</taxon>
        <taxon>Poeae Chloroplast Group 2 (Poeae type)</taxon>
        <taxon>Loliodinae</taxon>
        <taxon>Loliinae</taxon>
        <taxon>Lolium</taxon>
    </lineage>
</organism>
<dbReference type="NCBIfam" id="TIGR01640">
    <property type="entry name" value="F_box_assoc_1"/>
    <property type="match status" value="2"/>
</dbReference>
<gene>
    <name evidence="3" type="ORF">QYE76_061994</name>
</gene>